<organism evidence="4 5">
    <name type="scientific">Tetraparma gracilis</name>
    <dbReference type="NCBI Taxonomy" id="2962635"/>
    <lineage>
        <taxon>Eukaryota</taxon>
        <taxon>Sar</taxon>
        <taxon>Stramenopiles</taxon>
        <taxon>Ochrophyta</taxon>
        <taxon>Bolidophyceae</taxon>
        <taxon>Parmales</taxon>
        <taxon>Triparmaceae</taxon>
        <taxon>Tetraparma</taxon>
    </lineage>
</organism>
<dbReference type="SUPFAM" id="SSF48371">
    <property type="entry name" value="ARM repeat"/>
    <property type="match status" value="1"/>
</dbReference>
<evidence type="ECO:0000259" key="3">
    <source>
        <dbReference type="Pfam" id="PF09759"/>
    </source>
</evidence>
<protein>
    <recommendedName>
        <fullName evidence="3">Ataxin-10 domain-containing protein</fullName>
    </recommendedName>
</protein>
<reference evidence="4 5" key="1">
    <citation type="journal article" date="2023" name="Commun. Biol.">
        <title>Genome analysis of Parmales, the sister group of diatoms, reveals the evolutionary specialization of diatoms from phago-mixotrophs to photoautotrophs.</title>
        <authorList>
            <person name="Ban H."/>
            <person name="Sato S."/>
            <person name="Yoshikawa S."/>
            <person name="Yamada K."/>
            <person name="Nakamura Y."/>
            <person name="Ichinomiya M."/>
            <person name="Sato N."/>
            <person name="Blanc-Mathieu R."/>
            <person name="Endo H."/>
            <person name="Kuwata A."/>
            <person name="Ogata H."/>
        </authorList>
    </citation>
    <scope>NUCLEOTIDE SEQUENCE [LARGE SCALE GENOMIC DNA]</scope>
</reference>
<evidence type="ECO:0000313" key="5">
    <source>
        <dbReference type="Proteomes" id="UP001165060"/>
    </source>
</evidence>
<feature type="non-terminal residue" evidence="4">
    <location>
        <position position="1"/>
    </location>
</feature>
<evidence type="ECO:0000313" key="4">
    <source>
        <dbReference type="EMBL" id="GMI28042.1"/>
    </source>
</evidence>
<proteinExistence type="predicted"/>
<dbReference type="EMBL" id="BRYB01001537">
    <property type="protein sequence ID" value="GMI28042.1"/>
    <property type="molecule type" value="Genomic_DNA"/>
</dbReference>
<comment type="caution">
    <text evidence="4">The sequence shown here is derived from an EMBL/GenBank/DDBJ whole genome shotgun (WGS) entry which is preliminary data.</text>
</comment>
<dbReference type="InterPro" id="IPR019156">
    <property type="entry name" value="Ataxin-10_domain"/>
</dbReference>
<dbReference type="Proteomes" id="UP001165060">
    <property type="component" value="Unassembled WGS sequence"/>
</dbReference>
<evidence type="ECO:0000256" key="2">
    <source>
        <dbReference type="ARBA" id="ARBA00023306"/>
    </source>
</evidence>
<sequence length="338" mass="35999">LITKALVSHVKSSSPDPKTLRSGASALNNMCTASSPSQLSAVSSLLSAPHPSPLCTLYVEVSICSDLSEADKRSVFLRLAALLHAGVIGQQGRVVSLIAADRVLVANLLRNILPTPTVGGEDDLTEWLSNLLTSATRIPDQFQLFYDAVSSSADTFTPEQVVLLHSLEGSVDGALNDPSGNKAFVTISLLVFLAEGLIKAHADKACRLSTSVLPLLCGTLGIALSIMPELGADLFANCGERLMAAVFAILEKGEGLESGLRISCLRLAANVLYKNGAAQLALRREDVWALLNSTNSSSLEDLTMREWAVVAVRNATEGSERNQGYIEDLQKQSDKRAR</sequence>
<name>A0ABQ6MLK2_9STRA</name>
<dbReference type="InterPro" id="IPR051374">
    <property type="entry name" value="Ataxin-10/CTR86_families"/>
</dbReference>
<gene>
    <name evidence="4" type="ORF">TeGR_g5800</name>
</gene>
<evidence type="ECO:0000256" key="1">
    <source>
        <dbReference type="ARBA" id="ARBA00022618"/>
    </source>
</evidence>
<feature type="domain" description="Ataxin-10" evidence="3">
    <location>
        <begin position="261"/>
        <end position="333"/>
    </location>
</feature>
<dbReference type="Pfam" id="PF09759">
    <property type="entry name" value="Atx10homo_assoc"/>
    <property type="match status" value="1"/>
</dbReference>
<accession>A0ABQ6MLK2</accession>
<keyword evidence="2" id="KW-0131">Cell cycle</keyword>
<dbReference type="InterPro" id="IPR016024">
    <property type="entry name" value="ARM-type_fold"/>
</dbReference>
<dbReference type="PANTHER" id="PTHR13255">
    <property type="entry name" value="ATAXIN-10"/>
    <property type="match status" value="1"/>
</dbReference>
<keyword evidence="5" id="KW-1185">Reference proteome</keyword>
<dbReference type="PANTHER" id="PTHR13255:SF0">
    <property type="entry name" value="ATAXIN-10"/>
    <property type="match status" value="1"/>
</dbReference>
<keyword evidence="1" id="KW-0132">Cell division</keyword>